<keyword evidence="4" id="KW-1185">Reference proteome</keyword>
<accession>A0ABW6C8W5</accession>
<dbReference type="InterPro" id="IPR002104">
    <property type="entry name" value="Integrase_catalytic"/>
</dbReference>
<evidence type="ECO:0000313" key="3">
    <source>
        <dbReference type="EMBL" id="MFD3223268.1"/>
    </source>
</evidence>
<dbReference type="Pfam" id="PF00589">
    <property type="entry name" value="Phage_integrase"/>
    <property type="match status" value="1"/>
</dbReference>
<dbReference type="Proteomes" id="UP001598201">
    <property type="component" value="Unassembled WGS sequence"/>
</dbReference>
<dbReference type="RefSeq" id="WP_072012305.1">
    <property type="nucleotide sequence ID" value="NZ_CP093328.1"/>
</dbReference>
<dbReference type="InterPro" id="IPR011010">
    <property type="entry name" value="DNA_brk_join_enz"/>
</dbReference>
<evidence type="ECO:0000259" key="2">
    <source>
        <dbReference type="Pfam" id="PF00589"/>
    </source>
</evidence>
<sequence length="50" mass="5810">MYHGAKARSLASRLYEREYGAEFAQKLLGHKSMKMTNVYPDSRGTEWTEI</sequence>
<dbReference type="InterPro" id="IPR013762">
    <property type="entry name" value="Integrase-like_cat_sf"/>
</dbReference>
<evidence type="ECO:0000313" key="4">
    <source>
        <dbReference type="Proteomes" id="UP001598201"/>
    </source>
</evidence>
<reference evidence="3 4" key="1">
    <citation type="submission" date="2024-09" db="EMBL/GenBank/DDBJ databases">
        <title>Genomes of Rahnella.</title>
        <authorList>
            <person name="Mnguni F.C."/>
            <person name="Shin G.Y."/>
            <person name="Coutinho T."/>
        </authorList>
    </citation>
    <scope>NUCLEOTIDE SEQUENCE [LARGE SCALE GENOMIC DNA]</scope>
    <source>
        <strain evidence="3 4">20WA0057</strain>
    </source>
</reference>
<gene>
    <name evidence="3" type="ORF">ACFPK4_06965</name>
</gene>
<feature type="domain" description="Tyr recombinase" evidence="2">
    <location>
        <begin position="6"/>
        <end position="42"/>
    </location>
</feature>
<dbReference type="SUPFAM" id="SSF56349">
    <property type="entry name" value="DNA breaking-rejoining enzymes"/>
    <property type="match status" value="1"/>
</dbReference>
<organism evidence="3 4">
    <name type="scientific">Rahnella sp. (strain Y9602)</name>
    <dbReference type="NCBI Taxonomy" id="2703885"/>
    <lineage>
        <taxon>Bacteria</taxon>
        <taxon>Pseudomonadati</taxon>
        <taxon>Pseudomonadota</taxon>
        <taxon>Gammaproteobacteria</taxon>
        <taxon>Enterobacterales</taxon>
        <taxon>Yersiniaceae</taxon>
        <taxon>Rahnella</taxon>
    </lineage>
</organism>
<name>A0ABW6C8W5_RAHSY</name>
<keyword evidence="1" id="KW-0233">DNA recombination</keyword>
<dbReference type="EMBL" id="JBHUCJ010000011">
    <property type="protein sequence ID" value="MFD3223268.1"/>
    <property type="molecule type" value="Genomic_DNA"/>
</dbReference>
<protein>
    <submittedName>
        <fullName evidence="3">Tyrosine-type recombinase/integrase</fullName>
    </submittedName>
</protein>
<proteinExistence type="predicted"/>
<dbReference type="GeneID" id="95416545"/>
<evidence type="ECO:0000256" key="1">
    <source>
        <dbReference type="ARBA" id="ARBA00023172"/>
    </source>
</evidence>
<comment type="caution">
    <text evidence="3">The sequence shown here is derived from an EMBL/GenBank/DDBJ whole genome shotgun (WGS) entry which is preliminary data.</text>
</comment>
<dbReference type="Gene3D" id="1.10.443.10">
    <property type="entry name" value="Intergrase catalytic core"/>
    <property type="match status" value="1"/>
</dbReference>